<dbReference type="Pfam" id="PF14907">
    <property type="entry name" value="NTP_transf_5"/>
    <property type="match status" value="1"/>
</dbReference>
<proteinExistence type="predicted"/>
<dbReference type="GO" id="GO:0016740">
    <property type="term" value="F:transferase activity"/>
    <property type="evidence" value="ECO:0007669"/>
    <property type="project" value="UniProtKB-KW"/>
</dbReference>
<dbReference type="Proteomes" id="UP000476064">
    <property type="component" value="Chromosome"/>
</dbReference>
<dbReference type="AlphaFoldDB" id="A0A6C0FRZ2"/>
<dbReference type="RefSeq" id="WP_162355974.1">
    <property type="nucleotide sequence ID" value="NZ_CP048209.1"/>
</dbReference>
<dbReference type="KEGG" id="plyc:GXP70_08050"/>
<dbReference type="Gene3D" id="3.30.460.40">
    <property type="match status" value="1"/>
</dbReference>
<keyword evidence="2" id="KW-1185">Reference proteome</keyword>
<dbReference type="EMBL" id="CP048209">
    <property type="protein sequence ID" value="QHT59908.1"/>
    <property type="molecule type" value="Genomic_DNA"/>
</dbReference>
<reference evidence="1 2" key="1">
    <citation type="submission" date="2020-01" db="EMBL/GenBank/DDBJ databases">
        <title>Paenibacillus sp. nov., isolated from tomato rhizosphere.</title>
        <authorList>
            <person name="Weon H.-Y."/>
            <person name="Lee S.A."/>
        </authorList>
    </citation>
    <scope>NUCLEOTIDE SEQUENCE [LARGE SCALE GENOMIC DNA]</scope>
    <source>
        <strain evidence="1 2">12200R-189</strain>
    </source>
</reference>
<protein>
    <submittedName>
        <fullName evidence="1">Nucleotidyltransferase family protein</fullName>
    </submittedName>
</protein>
<keyword evidence="1" id="KW-0808">Transferase</keyword>
<gene>
    <name evidence="1" type="ORF">GXP70_08050</name>
</gene>
<accession>A0A6C0FRZ2</accession>
<dbReference type="InterPro" id="IPR043519">
    <property type="entry name" value="NT_sf"/>
</dbReference>
<evidence type="ECO:0000313" key="2">
    <source>
        <dbReference type="Proteomes" id="UP000476064"/>
    </source>
</evidence>
<dbReference type="InterPro" id="IPR039498">
    <property type="entry name" value="NTP_transf_5"/>
</dbReference>
<name>A0A6C0FRZ2_9BACL</name>
<dbReference type="SUPFAM" id="SSF81301">
    <property type="entry name" value="Nucleotidyltransferase"/>
    <property type="match status" value="1"/>
</dbReference>
<organism evidence="1 2">
    <name type="scientific">Paenibacillus lycopersici</name>
    <dbReference type="NCBI Taxonomy" id="2704462"/>
    <lineage>
        <taxon>Bacteria</taxon>
        <taxon>Bacillati</taxon>
        <taxon>Bacillota</taxon>
        <taxon>Bacilli</taxon>
        <taxon>Bacillales</taxon>
        <taxon>Paenibacillaceae</taxon>
        <taxon>Paenibacillus</taxon>
    </lineage>
</organism>
<evidence type="ECO:0000313" key="1">
    <source>
        <dbReference type="EMBL" id="QHT59908.1"/>
    </source>
</evidence>
<sequence length="382" mass="45649">MVNYEFDLNSMPNELKLLLLILRSESDSNQALRSLKNASNIDWNYFIELAQHHRVYPVIYEYLKSIESDLVPERVRSKLHDLYTRNLFQMLSLSGELILISNMFRVNRIRWLVLKGPVLAELLYGDISLRTSKDLDIIISHTDIDNVRAALEQAGYVQQDETGSSAFTRLKEHHLTFMHPQKRIQLEIHWRLNWSVWGEPSFDQMWERRDKIQFKGTSINVLSPEDLFFSLVTHGTRHGWFRLRWLYDMDRLVKKDLNWDKIIQIMNEYKMPYLGAQVLLLLFWMFNRPVSEKIALFKPNKKAYILAQMSAGLIQGKNVRRYTLWILNFTGKIAYVLDYFHPKPWDINTLPLPRMLKFLYIPLRPVLYVWRSYKRQRVTKEH</sequence>